<gene>
    <name evidence="1" type="ORF">ABR2091_0095</name>
    <name evidence="2" type="ORF">GSE42_00360</name>
</gene>
<reference evidence="2 4" key="2">
    <citation type="journal article" date="2017" name="Ann. Clin. Microbiol. Antimicrob.">
        <title>New eight genes identified at the clinical multidrug-resistant Acinetobacter baumannii DMS06669 strain in a Vietnam hospital.</title>
        <authorList>
            <person name="Si-Tuan N."/>
            <person name="Ngoc H.M."/>
            <person name="Hang P.T.T."/>
            <person name="Nguyen C."/>
            <person name="Van P.H."/>
            <person name="Huong N.T."/>
        </authorList>
    </citation>
    <scope>NUCLEOTIDE SEQUENCE [LARGE SCALE GENOMIC DNA]</scope>
    <source>
        <strain evidence="2 4">DMS06669</strain>
    </source>
</reference>
<dbReference type="EMBL" id="WWCH01000001">
    <property type="protein sequence ID" value="MYM76400.1"/>
    <property type="molecule type" value="Genomic_DNA"/>
</dbReference>
<organism evidence="2 4">
    <name type="scientific">Acinetobacter baumannii</name>
    <dbReference type="NCBI Taxonomy" id="470"/>
    <lineage>
        <taxon>Bacteria</taxon>
        <taxon>Pseudomonadati</taxon>
        <taxon>Pseudomonadota</taxon>
        <taxon>Gammaproteobacteria</taxon>
        <taxon>Moraxellales</taxon>
        <taxon>Moraxellaceae</taxon>
        <taxon>Acinetobacter</taxon>
        <taxon>Acinetobacter calcoaceticus/baumannii complex</taxon>
    </lineage>
</organism>
<dbReference type="Proteomes" id="UP000480763">
    <property type="component" value="Unassembled WGS sequence"/>
</dbReference>
<name>A0A505MI05_ACIBA</name>
<dbReference type="Proteomes" id="UP000066661">
    <property type="component" value="Chromosome I"/>
</dbReference>
<accession>A0A505MI05</accession>
<proteinExistence type="predicted"/>
<dbReference type="AlphaFoldDB" id="A0A505MI05"/>
<dbReference type="RefSeq" id="WP_031966923.1">
    <property type="nucleotide sequence ID" value="NZ_CAUYZO010000011.1"/>
</dbReference>
<sequence length="308" mass="35182">MTLIRIRPQEIYVLERYSSPAYFEELVIAFKNMLDAAENALELFMQDLPYDYRDRHISQQPDVVWGEHVLPNFRSTMQSLHYGYKQLLDGDLSALQFAGNVVTDFRNQRVDYFPDWMDEANLAVFDEEQMKTSRLASNIKATVMGNWVTGNLSHRYNSRSRGELNLPLSLPIYRLNLNVTVKTGETVPEDGIYIPSIQDASGQLLLKGHDAIEALVGLSRSGLQYAREESTTWLLVKRIADEGGSVETIQAENLKGYAGQSCQQSGHWWSPANQSQTRYFEKGEIFPEIPNNAWGETIWYLEVTNKAE</sequence>
<evidence type="ECO:0000313" key="3">
    <source>
        <dbReference type="Proteomes" id="UP000066661"/>
    </source>
</evidence>
<reference evidence="1 3" key="1">
    <citation type="submission" date="2015-12" db="EMBL/GenBank/DDBJ databases">
        <authorList>
            <person name="Wibberg D."/>
        </authorList>
    </citation>
    <scope>NUCLEOTIDE SEQUENCE [LARGE SCALE GENOMIC DNA]</scope>
    <source>
        <strain evidence="1">R2091</strain>
    </source>
</reference>
<evidence type="ECO:0000313" key="2">
    <source>
        <dbReference type="EMBL" id="MYM76400.1"/>
    </source>
</evidence>
<reference evidence="2" key="3">
    <citation type="submission" date="2019-12" db="EMBL/GenBank/DDBJ databases">
        <authorList>
            <person name="Nguyen S.-T."/>
        </authorList>
    </citation>
    <scope>NUCLEOTIDE SEQUENCE</scope>
    <source>
        <strain evidence="2">DMS06669</strain>
    </source>
</reference>
<evidence type="ECO:0000313" key="1">
    <source>
        <dbReference type="EMBL" id="CUW33533.1"/>
    </source>
</evidence>
<protein>
    <submittedName>
        <fullName evidence="2">Uncharacterized protein</fullName>
    </submittedName>
</protein>
<evidence type="ECO:0000313" key="4">
    <source>
        <dbReference type="Proteomes" id="UP000480763"/>
    </source>
</evidence>
<dbReference type="EMBL" id="LN997846">
    <property type="protein sequence ID" value="CUW33533.1"/>
    <property type="molecule type" value="Genomic_DNA"/>
</dbReference>